<gene>
    <name evidence="1" type="ORF">SK128_000542</name>
</gene>
<reference evidence="1 2" key="1">
    <citation type="submission" date="2023-11" db="EMBL/GenBank/DDBJ databases">
        <title>Halocaridina rubra genome assembly.</title>
        <authorList>
            <person name="Smith C."/>
        </authorList>
    </citation>
    <scope>NUCLEOTIDE SEQUENCE [LARGE SCALE GENOMIC DNA]</scope>
    <source>
        <strain evidence="1">EP-1</strain>
        <tissue evidence="1">Whole</tissue>
    </source>
</reference>
<keyword evidence="2" id="KW-1185">Reference proteome</keyword>
<evidence type="ECO:0000313" key="1">
    <source>
        <dbReference type="EMBL" id="KAK7065126.1"/>
    </source>
</evidence>
<comment type="caution">
    <text evidence="1">The sequence shown here is derived from an EMBL/GenBank/DDBJ whole genome shotgun (WGS) entry which is preliminary data.</text>
</comment>
<name>A0AAN8WJM3_HALRR</name>
<organism evidence="1 2">
    <name type="scientific">Halocaridina rubra</name>
    <name type="common">Hawaiian red shrimp</name>
    <dbReference type="NCBI Taxonomy" id="373956"/>
    <lineage>
        <taxon>Eukaryota</taxon>
        <taxon>Metazoa</taxon>
        <taxon>Ecdysozoa</taxon>
        <taxon>Arthropoda</taxon>
        <taxon>Crustacea</taxon>
        <taxon>Multicrustacea</taxon>
        <taxon>Malacostraca</taxon>
        <taxon>Eumalacostraca</taxon>
        <taxon>Eucarida</taxon>
        <taxon>Decapoda</taxon>
        <taxon>Pleocyemata</taxon>
        <taxon>Caridea</taxon>
        <taxon>Atyoidea</taxon>
        <taxon>Atyidae</taxon>
        <taxon>Halocaridina</taxon>
    </lineage>
</organism>
<sequence length="141" mass="16074">MKNSSNYYEELCSEQVFLSILALSGPSRNYAPRYSRPYLLSLSLPKCCAISAATTLTLKQLCKITAWQEVFLSVVQVQQRFWAVCGQRYAMDGETTVNFHLKFMVMGSIKDKYQSGRPQSRWSEENVKCVHETLVTSKGKL</sequence>
<protein>
    <submittedName>
        <fullName evidence="1">Uncharacterized protein</fullName>
    </submittedName>
</protein>
<evidence type="ECO:0000313" key="2">
    <source>
        <dbReference type="Proteomes" id="UP001381693"/>
    </source>
</evidence>
<proteinExistence type="predicted"/>
<dbReference type="Proteomes" id="UP001381693">
    <property type="component" value="Unassembled WGS sequence"/>
</dbReference>
<dbReference type="AlphaFoldDB" id="A0AAN8WJM3"/>
<accession>A0AAN8WJM3</accession>
<dbReference type="EMBL" id="JAXCGZ010020875">
    <property type="protein sequence ID" value="KAK7065126.1"/>
    <property type="molecule type" value="Genomic_DNA"/>
</dbReference>